<sequence>MDLSTHTANGYTKRPDRIYFDSLDPSNIPSGTWPTNTAPTSLHPSLLPPEYRTPLSSQYSLAPGTSNLSQEYAYRNLYRHFYGDNINLPNATSAITARPDTLLTAPNFAVNTDPYRGLEYYNTLSRSYMSGLNGGLLGVKAEFDEHNGEVSSSFRVPQPRSHDHLPIGAVKTEIDSRMTNRVPSELDSPYQDMGPGSVQIDVVGIDGNSPETREFSINAADTERTENTSEKKESDSGLASDLGNSASHAHQGSLSRSDVITPPSGSDDSHGKPHTPEGNPTDSGCFVTPVQPPHGKDLFPDPVGASTPMDDDSLWRPWNKAAKNTKKFHCSEQIATSNLEISQAIPEKHISPSNSTGYSTEKIYPKSSKSLTSVLPQEREACFISPVLPLLSGRQRVQNIRESHSPKSKSQTFTHPFSIEAMLKQDNVTKGRISHPHQHSQDISRRNQLLFTPSFPAPSAFRATVQQYSSLQPYPPGSMSVTETDGPINLSSNREIHGVAPSLRERLAYSAAHNEQFYQSAQAMLHKHAYLHSKPAQYPFMPPHAILSPRAAISATFGTDPAPSTTQLHHLPGYPQSQPTFMGPITTSNSIATNANGSLITENEVLDLSDSTRPTHQQLLPSQPAASSSSIPPPEDYSHTAHSVASEAHASSRSPSPAPTPLNRPIVQPAHSQTIPGVLLSSPPPGARPASAFVHTKKLIPKRVLIEAKRRMAQADAGQAKKRDRPPQFGEDDINIFEVRFYESPERSRFCNDNNEFVVPKVPDERGGQDELRDALGRLFEKSNLPKVPSALLYNVHALAYYPFMQHLFHLYLAKGINIYDFKFGAYGQAFENPRLRELGETEFNNRLDSMCYVGNDNLLHCLVMRHIDNGARKEVGLLFLPRPNAGSDRHGAPHFHTHL</sequence>
<accession>A0AAV4HPL2</accession>
<reference evidence="2 3" key="1">
    <citation type="journal article" date="2021" name="Elife">
        <title>Chloroplast acquisition without the gene transfer in kleptoplastic sea slugs, Plakobranchus ocellatus.</title>
        <authorList>
            <person name="Maeda T."/>
            <person name="Takahashi S."/>
            <person name="Yoshida T."/>
            <person name="Shimamura S."/>
            <person name="Takaki Y."/>
            <person name="Nagai Y."/>
            <person name="Toyoda A."/>
            <person name="Suzuki Y."/>
            <person name="Arimoto A."/>
            <person name="Ishii H."/>
            <person name="Satoh N."/>
            <person name="Nishiyama T."/>
            <person name="Hasebe M."/>
            <person name="Maruyama T."/>
            <person name="Minagawa J."/>
            <person name="Obokata J."/>
            <person name="Shigenobu S."/>
        </authorList>
    </citation>
    <scope>NUCLEOTIDE SEQUENCE [LARGE SCALE GENOMIC DNA]</scope>
</reference>
<dbReference type="Proteomes" id="UP000762676">
    <property type="component" value="Unassembled WGS sequence"/>
</dbReference>
<protein>
    <recommendedName>
        <fullName evidence="4">Kinase</fullName>
    </recommendedName>
</protein>
<evidence type="ECO:0000256" key="1">
    <source>
        <dbReference type="SAM" id="MobiDB-lite"/>
    </source>
</evidence>
<evidence type="ECO:0008006" key="4">
    <source>
        <dbReference type="Google" id="ProtNLM"/>
    </source>
</evidence>
<dbReference type="AlphaFoldDB" id="A0AAV4HPL2"/>
<organism evidence="2 3">
    <name type="scientific">Elysia marginata</name>
    <dbReference type="NCBI Taxonomy" id="1093978"/>
    <lineage>
        <taxon>Eukaryota</taxon>
        <taxon>Metazoa</taxon>
        <taxon>Spiralia</taxon>
        <taxon>Lophotrochozoa</taxon>
        <taxon>Mollusca</taxon>
        <taxon>Gastropoda</taxon>
        <taxon>Heterobranchia</taxon>
        <taxon>Euthyneura</taxon>
        <taxon>Panpulmonata</taxon>
        <taxon>Sacoglossa</taxon>
        <taxon>Placobranchoidea</taxon>
        <taxon>Plakobranchidae</taxon>
        <taxon>Elysia</taxon>
    </lineage>
</organism>
<feature type="compositionally biased region" description="Basic and acidic residues" evidence="1">
    <location>
        <begin position="221"/>
        <end position="235"/>
    </location>
</feature>
<proteinExistence type="predicted"/>
<comment type="caution">
    <text evidence="2">The sequence shown here is derived from an EMBL/GenBank/DDBJ whole genome shotgun (WGS) entry which is preliminary data.</text>
</comment>
<gene>
    <name evidence="2" type="ORF">ElyMa_001056500</name>
</gene>
<feature type="compositionally biased region" description="Low complexity" evidence="1">
    <location>
        <begin position="640"/>
        <end position="655"/>
    </location>
</feature>
<evidence type="ECO:0000313" key="3">
    <source>
        <dbReference type="Proteomes" id="UP000762676"/>
    </source>
</evidence>
<keyword evidence="3" id="KW-1185">Reference proteome</keyword>
<feature type="compositionally biased region" description="Low complexity" evidence="1">
    <location>
        <begin position="617"/>
        <end position="630"/>
    </location>
</feature>
<feature type="region of interest" description="Disordered" evidence="1">
    <location>
        <begin position="176"/>
        <end position="295"/>
    </location>
</feature>
<dbReference type="EMBL" id="BMAT01002136">
    <property type="protein sequence ID" value="GFR99851.1"/>
    <property type="molecule type" value="Genomic_DNA"/>
</dbReference>
<feature type="compositionally biased region" description="Polar residues" evidence="1">
    <location>
        <begin position="242"/>
        <end position="266"/>
    </location>
</feature>
<feature type="region of interest" description="Disordered" evidence="1">
    <location>
        <begin position="611"/>
        <end position="668"/>
    </location>
</feature>
<name>A0AAV4HPL2_9GAST</name>
<evidence type="ECO:0000313" key="2">
    <source>
        <dbReference type="EMBL" id="GFR99851.1"/>
    </source>
</evidence>